<dbReference type="OrthoDB" id="9973183at2759"/>
<gene>
    <name evidence="3" type="ORF">RFI_06594</name>
</gene>
<feature type="domain" description="F-box" evidence="2">
    <location>
        <begin position="3"/>
        <end position="53"/>
    </location>
</feature>
<feature type="domain" description="UBC core" evidence="1">
    <location>
        <begin position="88"/>
        <end position="237"/>
    </location>
</feature>
<accession>X6NW51</accession>
<dbReference type="InterPro" id="IPR016135">
    <property type="entry name" value="UBQ-conjugating_enzyme/RWD"/>
</dbReference>
<dbReference type="PROSITE" id="PS50181">
    <property type="entry name" value="FBOX"/>
    <property type="match status" value="1"/>
</dbReference>
<protein>
    <submittedName>
        <fullName evidence="3">Ubiquitin-conjugating enzyme E2</fullName>
    </submittedName>
</protein>
<evidence type="ECO:0000259" key="2">
    <source>
        <dbReference type="PROSITE" id="PS50181"/>
    </source>
</evidence>
<evidence type="ECO:0000313" key="3">
    <source>
        <dbReference type="EMBL" id="ETO30530.1"/>
    </source>
</evidence>
<dbReference type="Proteomes" id="UP000023152">
    <property type="component" value="Unassembled WGS sequence"/>
</dbReference>
<keyword evidence="4" id="KW-1185">Reference proteome</keyword>
<comment type="caution">
    <text evidence="3">The sequence shown here is derived from an EMBL/GenBank/DDBJ whole genome shotgun (WGS) entry which is preliminary data.</text>
</comment>
<dbReference type="Gene3D" id="3.10.110.10">
    <property type="entry name" value="Ubiquitin Conjugating Enzyme"/>
    <property type="match status" value="1"/>
</dbReference>
<dbReference type="Pfam" id="PF00179">
    <property type="entry name" value="UQ_con"/>
    <property type="match status" value="1"/>
</dbReference>
<dbReference type="CDD" id="cd22109">
    <property type="entry name" value="F-box_FBXO41"/>
    <property type="match status" value="1"/>
</dbReference>
<dbReference type="PANTHER" id="PTHR24067">
    <property type="entry name" value="UBIQUITIN-CONJUGATING ENZYME E2"/>
    <property type="match status" value="1"/>
</dbReference>
<dbReference type="SMART" id="SM00256">
    <property type="entry name" value="FBOX"/>
    <property type="match status" value="1"/>
</dbReference>
<evidence type="ECO:0000313" key="4">
    <source>
        <dbReference type="Proteomes" id="UP000023152"/>
    </source>
</evidence>
<dbReference type="InterPro" id="IPR000608">
    <property type="entry name" value="UBC"/>
</dbReference>
<dbReference type="SMART" id="SM00212">
    <property type="entry name" value="UBCc"/>
    <property type="match status" value="1"/>
</dbReference>
<reference evidence="3 4" key="1">
    <citation type="journal article" date="2013" name="Curr. Biol.">
        <title>The Genome of the Foraminiferan Reticulomyxa filosa.</title>
        <authorList>
            <person name="Glockner G."/>
            <person name="Hulsmann N."/>
            <person name="Schleicher M."/>
            <person name="Noegel A.A."/>
            <person name="Eichinger L."/>
            <person name="Gallinger C."/>
            <person name="Pawlowski J."/>
            <person name="Sierra R."/>
            <person name="Euteneuer U."/>
            <person name="Pillet L."/>
            <person name="Moustafa A."/>
            <person name="Platzer M."/>
            <person name="Groth M."/>
            <person name="Szafranski K."/>
            <person name="Schliwa M."/>
        </authorList>
    </citation>
    <scope>NUCLEOTIDE SEQUENCE [LARGE SCALE GENOMIC DNA]</scope>
</reference>
<dbReference type="InterPro" id="IPR050113">
    <property type="entry name" value="Ub_conjugating_enzyme"/>
</dbReference>
<sequence length="260" mass="30486">MSNVRQFSIPEDIHLFVLTFLELKSLVHCSEVCHSWQKLVKSEKANVILWKRMYESLLEHNRTLSNFKKRDYYSNVRFKVINGRLPKQLIRTLHHQFISMDNYALGDYITAMPIDDKPLNQWKAFIKGPADTPYENGVFELEINFCDEYPFKPPKVRFVTKIWHVNISQKNGFISLDLLQNNWSPAWTVGTMLLAIMSLLGDPNWREPLNTDAGKMHRENPQDFDAMAKKWTMKYATPEKIGTNSVSKNKGKKKKRFVLF</sequence>
<dbReference type="InterPro" id="IPR001810">
    <property type="entry name" value="F-box_dom"/>
</dbReference>
<dbReference type="InterPro" id="IPR036047">
    <property type="entry name" value="F-box-like_dom_sf"/>
</dbReference>
<name>X6NW51_RETFI</name>
<dbReference type="Gene3D" id="1.20.1280.50">
    <property type="match status" value="1"/>
</dbReference>
<dbReference type="PROSITE" id="PS50127">
    <property type="entry name" value="UBC_2"/>
    <property type="match status" value="1"/>
</dbReference>
<dbReference type="AlphaFoldDB" id="X6NW51"/>
<proteinExistence type="predicted"/>
<organism evidence="3 4">
    <name type="scientific">Reticulomyxa filosa</name>
    <dbReference type="NCBI Taxonomy" id="46433"/>
    <lineage>
        <taxon>Eukaryota</taxon>
        <taxon>Sar</taxon>
        <taxon>Rhizaria</taxon>
        <taxon>Retaria</taxon>
        <taxon>Foraminifera</taxon>
        <taxon>Monothalamids</taxon>
        <taxon>Reticulomyxidae</taxon>
        <taxon>Reticulomyxa</taxon>
    </lineage>
</organism>
<dbReference type="SUPFAM" id="SSF81383">
    <property type="entry name" value="F-box domain"/>
    <property type="match status" value="1"/>
</dbReference>
<dbReference type="SUPFAM" id="SSF54495">
    <property type="entry name" value="UBC-like"/>
    <property type="match status" value="1"/>
</dbReference>
<evidence type="ECO:0000259" key="1">
    <source>
        <dbReference type="PROSITE" id="PS50127"/>
    </source>
</evidence>
<dbReference type="Pfam" id="PF12937">
    <property type="entry name" value="F-box-like"/>
    <property type="match status" value="1"/>
</dbReference>
<dbReference type="EMBL" id="ASPP01005437">
    <property type="protein sequence ID" value="ETO30530.1"/>
    <property type="molecule type" value="Genomic_DNA"/>
</dbReference>